<feature type="chain" id="PRO_5040873538" evidence="1">
    <location>
        <begin position="21"/>
        <end position="421"/>
    </location>
</feature>
<dbReference type="InterPro" id="IPR032466">
    <property type="entry name" value="Metal_Hydrolase"/>
</dbReference>
<feature type="signal peptide" evidence="1">
    <location>
        <begin position="1"/>
        <end position="20"/>
    </location>
</feature>
<dbReference type="SUPFAM" id="SSF51338">
    <property type="entry name" value="Composite domain of metallo-dependent hydrolases"/>
    <property type="match status" value="1"/>
</dbReference>
<gene>
    <name evidence="3" type="ORF">LDX50_27595</name>
</gene>
<dbReference type="Pfam" id="PF01979">
    <property type="entry name" value="Amidohydro_1"/>
    <property type="match status" value="1"/>
</dbReference>
<keyword evidence="1" id="KW-0732">Signal</keyword>
<dbReference type="PANTHER" id="PTHR43135:SF3">
    <property type="entry name" value="ALPHA-D-RIBOSE 1-METHYLPHOSPHONATE 5-TRIPHOSPHATE DIPHOSPHATASE"/>
    <property type="match status" value="1"/>
</dbReference>
<evidence type="ECO:0000259" key="2">
    <source>
        <dbReference type="Pfam" id="PF01979"/>
    </source>
</evidence>
<dbReference type="EMBL" id="JAIXNE010000006">
    <property type="protein sequence ID" value="MCA6078669.1"/>
    <property type="molecule type" value="Genomic_DNA"/>
</dbReference>
<sequence length="421" mass="45778">MRLLSLIFLLLMGHSLSAQNNDTYILIPDRVFDGIQMHSNWKVVISQGMIAYAGNKIPDNYANTRRIELPERTLMPGLIEGHAHVLLHPYNETPWNDQVLKEAPALRAIRAVDHLKSSLEHGITTLRDLGSEGAGYTDVAVREALEQGLISGPEIIVAGPAIVATGSYGPKGFHDGVTVPLGAQEADGIDGVRRTVREQLGNGVDFIKVYADYRWGPEGSSRPTFSEEELRTMVETAKSGGSYVVAHAGTEEGMRRAIMAGVETIEHGDAGTAEIFKLMQEKNIGYCPTLAAVEAISAYNNYNKGVDPEPARIIQKKKSFKAALESGVQIVFGGDVGVFSHGENAWELELMVEYGMKPLEALRSATSGNAQKFHYSDRGMIAEGMRADLIVVDGNPGEEISVTRNPLLVVQNGVIVVDKRN</sequence>
<organism evidence="3 4">
    <name type="scientific">Fulvivirga sedimenti</name>
    <dbReference type="NCBI Taxonomy" id="2879465"/>
    <lineage>
        <taxon>Bacteria</taxon>
        <taxon>Pseudomonadati</taxon>
        <taxon>Bacteroidota</taxon>
        <taxon>Cytophagia</taxon>
        <taxon>Cytophagales</taxon>
        <taxon>Fulvivirgaceae</taxon>
        <taxon>Fulvivirga</taxon>
    </lineage>
</organism>
<accession>A0A9X1HUQ7</accession>
<comment type="caution">
    <text evidence="3">The sequence shown here is derived from an EMBL/GenBank/DDBJ whole genome shotgun (WGS) entry which is preliminary data.</text>
</comment>
<dbReference type="CDD" id="cd01299">
    <property type="entry name" value="Met_dep_hydrolase_A"/>
    <property type="match status" value="1"/>
</dbReference>
<dbReference type="AlphaFoldDB" id="A0A9X1HUQ7"/>
<dbReference type="PANTHER" id="PTHR43135">
    <property type="entry name" value="ALPHA-D-RIBOSE 1-METHYLPHOSPHONATE 5-TRIPHOSPHATE DIPHOSPHATASE"/>
    <property type="match status" value="1"/>
</dbReference>
<evidence type="ECO:0000313" key="4">
    <source>
        <dbReference type="Proteomes" id="UP001139409"/>
    </source>
</evidence>
<protein>
    <submittedName>
        <fullName evidence="3">Amidohydrolase family protein</fullName>
    </submittedName>
</protein>
<dbReference type="InterPro" id="IPR057744">
    <property type="entry name" value="OTAase-like"/>
</dbReference>
<dbReference type="Proteomes" id="UP001139409">
    <property type="component" value="Unassembled WGS sequence"/>
</dbReference>
<dbReference type="InterPro" id="IPR006680">
    <property type="entry name" value="Amidohydro-rel"/>
</dbReference>
<proteinExistence type="predicted"/>
<name>A0A9X1HUQ7_9BACT</name>
<dbReference type="InterPro" id="IPR051781">
    <property type="entry name" value="Metallo-dep_Hydrolase"/>
</dbReference>
<dbReference type="GO" id="GO:0016810">
    <property type="term" value="F:hydrolase activity, acting on carbon-nitrogen (but not peptide) bonds"/>
    <property type="evidence" value="ECO:0007669"/>
    <property type="project" value="InterPro"/>
</dbReference>
<dbReference type="InterPro" id="IPR011059">
    <property type="entry name" value="Metal-dep_hydrolase_composite"/>
</dbReference>
<reference evidence="3" key="1">
    <citation type="submission" date="2021-09" db="EMBL/GenBank/DDBJ databases">
        <title>Fulvivirga sp. isolated from coastal sediment.</title>
        <authorList>
            <person name="Yu H."/>
        </authorList>
    </citation>
    <scope>NUCLEOTIDE SEQUENCE</scope>
    <source>
        <strain evidence="3">1062</strain>
    </source>
</reference>
<dbReference type="Gene3D" id="3.20.20.140">
    <property type="entry name" value="Metal-dependent hydrolases"/>
    <property type="match status" value="1"/>
</dbReference>
<feature type="domain" description="Amidohydrolase-related" evidence="2">
    <location>
        <begin position="73"/>
        <end position="415"/>
    </location>
</feature>
<dbReference type="RefSeq" id="WP_225699522.1">
    <property type="nucleotide sequence ID" value="NZ_JAIXNE010000006.1"/>
</dbReference>
<dbReference type="Gene3D" id="2.30.40.10">
    <property type="entry name" value="Urease, subunit C, domain 1"/>
    <property type="match status" value="1"/>
</dbReference>
<evidence type="ECO:0000256" key="1">
    <source>
        <dbReference type="SAM" id="SignalP"/>
    </source>
</evidence>
<keyword evidence="4" id="KW-1185">Reference proteome</keyword>
<dbReference type="SUPFAM" id="SSF51556">
    <property type="entry name" value="Metallo-dependent hydrolases"/>
    <property type="match status" value="1"/>
</dbReference>
<evidence type="ECO:0000313" key="3">
    <source>
        <dbReference type="EMBL" id="MCA6078669.1"/>
    </source>
</evidence>